<dbReference type="InterPro" id="IPR036188">
    <property type="entry name" value="FAD/NAD-bd_sf"/>
</dbReference>
<proteinExistence type="predicted"/>
<gene>
    <name evidence="6" type="ORF">EKO04_001464</name>
</gene>
<evidence type="ECO:0000256" key="4">
    <source>
        <dbReference type="ARBA" id="ARBA00023014"/>
    </source>
</evidence>
<comment type="caution">
    <text evidence="6">The sequence shown here is derived from an EMBL/GenBank/DDBJ whole genome shotgun (WGS) entry which is preliminary data.</text>
</comment>
<evidence type="ECO:0000313" key="6">
    <source>
        <dbReference type="EMBL" id="KAF9700603.1"/>
    </source>
</evidence>
<name>A0A8H7JCP9_9PLEO</name>
<accession>A0A8H7JCP9</accession>
<evidence type="ECO:0000256" key="2">
    <source>
        <dbReference type="ARBA" id="ARBA00022723"/>
    </source>
</evidence>
<dbReference type="InterPro" id="IPR006076">
    <property type="entry name" value="FAD-dep_OxRdtase"/>
</dbReference>
<dbReference type="Pfam" id="PF00355">
    <property type="entry name" value="Rieske"/>
    <property type="match status" value="1"/>
</dbReference>
<dbReference type="GO" id="GO:0005737">
    <property type="term" value="C:cytoplasm"/>
    <property type="evidence" value="ECO:0007669"/>
    <property type="project" value="TreeGrafter"/>
</dbReference>
<dbReference type="FunFam" id="2.102.10.10:FF:000014">
    <property type="entry name" value="Oxidoreductase, FAD dependent"/>
    <property type="match status" value="1"/>
</dbReference>
<keyword evidence="3" id="KW-0408">Iron</keyword>
<keyword evidence="4" id="KW-0411">Iron-sulfur</keyword>
<dbReference type="PANTHER" id="PTHR13847">
    <property type="entry name" value="SARCOSINE DEHYDROGENASE-RELATED"/>
    <property type="match status" value="1"/>
</dbReference>
<dbReference type="PROSITE" id="PS51296">
    <property type="entry name" value="RIESKE"/>
    <property type="match status" value="1"/>
</dbReference>
<organism evidence="6 7">
    <name type="scientific">Ascochyta lentis</name>
    <dbReference type="NCBI Taxonomy" id="205686"/>
    <lineage>
        <taxon>Eukaryota</taxon>
        <taxon>Fungi</taxon>
        <taxon>Dikarya</taxon>
        <taxon>Ascomycota</taxon>
        <taxon>Pezizomycotina</taxon>
        <taxon>Dothideomycetes</taxon>
        <taxon>Pleosporomycetidae</taxon>
        <taxon>Pleosporales</taxon>
        <taxon>Pleosporineae</taxon>
        <taxon>Didymellaceae</taxon>
        <taxon>Ascochyta</taxon>
    </lineage>
</organism>
<keyword evidence="7" id="KW-1185">Reference proteome</keyword>
<dbReference type="Gene3D" id="2.102.10.10">
    <property type="entry name" value="Rieske [2Fe-2S] iron-sulphur domain"/>
    <property type="match status" value="1"/>
</dbReference>
<evidence type="ECO:0000259" key="5">
    <source>
        <dbReference type="PROSITE" id="PS51296"/>
    </source>
</evidence>
<dbReference type="SUPFAM" id="SSF50022">
    <property type="entry name" value="ISP domain"/>
    <property type="match status" value="1"/>
</dbReference>
<dbReference type="GO" id="GO:0046872">
    <property type="term" value="F:metal ion binding"/>
    <property type="evidence" value="ECO:0007669"/>
    <property type="project" value="UniProtKB-KW"/>
</dbReference>
<dbReference type="Gene3D" id="3.50.50.60">
    <property type="entry name" value="FAD/NAD(P)-binding domain"/>
    <property type="match status" value="1"/>
</dbReference>
<protein>
    <recommendedName>
        <fullName evidence="5">Rieske domain-containing protein</fullName>
    </recommendedName>
</protein>
<evidence type="ECO:0000313" key="7">
    <source>
        <dbReference type="Proteomes" id="UP000651452"/>
    </source>
</evidence>
<feature type="domain" description="Rieske" evidence="5">
    <location>
        <begin position="500"/>
        <end position="583"/>
    </location>
</feature>
<dbReference type="PANTHER" id="PTHR13847:SF281">
    <property type="entry name" value="FAD DEPENDENT OXIDOREDUCTASE DOMAIN-CONTAINING PROTEIN"/>
    <property type="match status" value="1"/>
</dbReference>
<dbReference type="InterPro" id="IPR038010">
    <property type="entry name" value="YhfW_C"/>
</dbReference>
<dbReference type="Proteomes" id="UP000651452">
    <property type="component" value="Unassembled WGS sequence"/>
</dbReference>
<keyword evidence="2" id="KW-0479">Metal-binding</keyword>
<reference evidence="6" key="2">
    <citation type="submission" date="2020-09" db="EMBL/GenBank/DDBJ databases">
        <title>Reference genome assembly for Australian Ascochyta lentis isolate Al4.</title>
        <authorList>
            <person name="Lee R.C."/>
            <person name="Farfan-Caceres L.M."/>
            <person name="Debler J.W."/>
            <person name="Williams A.H."/>
            <person name="Henares B.M."/>
        </authorList>
    </citation>
    <scope>NUCLEOTIDE SEQUENCE</scope>
    <source>
        <strain evidence="6">Al4</strain>
    </source>
</reference>
<dbReference type="Pfam" id="PF01266">
    <property type="entry name" value="DAO"/>
    <property type="match status" value="1"/>
</dbReference>
<dbReference type="EMBL" id="RZGK01000003">
    <property type="protein sequence ID" value="KAF9700603.1"/>
    <property type="molecule type" value="Genomic_DNA"/>
</dbReference>
<sequence>MSLFAPRLLTTVSLRYTATTASFQASRYSSLAASRLFVTKPRYLNQYRTMTTDPKHFMYTSGETDPVWIHQVPYKNIPKFSKLDRDLETDVCIVGSGISGVSVAYELVTRGLNVVLIEGREILSGETGRTSGHLANDLDDGYTAIAKKHGDKGAKAAAESHTWALNRVGEISKQLGIECEYRHLPGYDFSQYPKNDKNHADDMKSVIEDGQKAKELGIATEYREGFKLKGWEGTPDQSDAVVYSGQATFHPTQYVKGLLEFLQQQPNFSCYTNTRCMDVKEKGVEILGMGHKEVLVSTLDGHTIKCADAVEATCVPLQKLSVIAEEEYYRTYCIAIRVPKGSVEDCLFYDSVDMYKYVRLTACDEEFDYLITGGGDHKVGQSDTMTPFKELEDWTRSRFPQATTVDYKWSGQVFEPVDYMAFIGKNQGMKHTYIVTGDSGNGLTHGVLAGRLIADEITGVPNPWASLYNPSRLSSIAKSLPSMISHDVQINSQYKRFLQSDIKDIEDLVPGEGGVLNPTGKKPLAVYKDDGGQIHKFSALCPHLKGVVCWNSAEKSWDCPVHGSRFSKDGVQLIGPAKAGLEPANESGEALQNEAIKA</sequence>
<dbReference type="AlphaFoldDB" id="A0A8H7JCP9"/>
<dbReference type="CDD" id="cd03477">
    <property type="entry name" value="Rieske_YhfW_C"/>
    <property type="match status" value="1"/>
</dbReference>
<dbReference type="InterPro" id="IPR017941">
    <property type="entry name" value="Rieske_2Fe-2S"/>
</dbReference>
<evidence type="ECO:0000256" key="3">
    <source>
        <dbReference type="ARBA" id="ARBA00023004"/>
    </source>
</evidence>
<dbReference type="GO" id="GO:0051537">
    <property type="term" value="F:2 iron, 2 sulfur cluster binding"/>
    <property type="evidence" value="ECO:0007669"/>
    <property type="project" value="UniProtKB-KW"/>
</dbReference>
<dbReference type="Gene3D" id="3.30.9.10">
    <property type="entry name" value="D-Amino Acid Oxidase, subunit A, domain 2"/>
    <property type="match status" value="1"/>
</dbReference>
<dbReference type="InterPro" id="IPR036922">
    <property type="entry name" value="Rieske_2Fe-2S_sf"/>
</dbReference>
<dbReference type="SUPFAM" id="SSF51905">
    <property type="entry name" value="FAD/NAD(P)-binding domain"/>
    <property type="match status" value="1"/>
</dbReference>
<reference evidence="6" key="1">
    <citation type="submission" date="2018-12" db="EMBL/GenBank/DDBJ databases">
        <authorList>
            <person name="Syme R.A."/>
            <person name="Farfan-Caceres L."/>
            <person name="Lichtenzveig J."/>
        </authorList>
    </citation>
    <scope>NUCLEOTIDE SEQUENCE</scope>
    <source>
        <strain evidence="6">Al4</strain>
    </source>
</reference>
<keyword evidence="1" id="KW-0001">2Fe-2S</keyword>
<evidence type="ECO:0000256" key="1">
    <source>
        <dbReference type="ARBA" id="ARBA00022714"/>
    </source>
</evidence>
<dbReference type="OrthoDB" id="429143at2759"/>